<evidence type="ECO:0000313" key="3">
    <source>
        <dbReference type="Proteomes" id="UP000823775"/>
    </source>
</evidence>
<dbReference type="GO" id="GO:0008233">
    <property type="term" value="F:peptidase activity"/>
    <property type="evidence" value="ECO:0007669"/>
    <property type="project" value="UniProtKB-KW"/>
</dbReference>
<keyword evidence="2" id="KW-0645">Protease</keyword>
<feature type="compositionally biased region" description="Polar residues" evidence="1">
    <location>
        <begin position="122"/>
        <end position="131"/>
    </location>
</feature>
<gene>
    <name evidence="2" type="primary">UBP16_2</name>
    <name evidence="2" type="ORF">HAX54_026237</name>
</gene>
<name>A0ABS8S706_DATST</name>
<keyword evidence="2" id="KW-0378">Hydrolase</keyword>
<feature type="region of interest" description="Disordered" evidence="1">
    <location>
        <begin position="78"/>
        <end position="131"/>
    </location>
</feature>
<reference evidence="2 3" key="1">
    <citation type="journal article" date="2021" name="BMC Genomics">
        <title>Datura genome reveals duplications of psychoactive alkaloid biosynthetic genes and high mutation rate following tissue culture.</title>
        <authorList>
            <person name="Rajewski A."/>
            <person name="Carter-House D."/>
            <person name="Stajich J."/>
            <person name="Litt A."/>
        </authorList>
    </citation>
    <scope>NUCLEOTIDE SEQUENCE [LARGE SCALE GENOMIC DNA]</scope>
    <source>
        <strain evidence="2">AR-01</strain>
    </source>
</reference>
<comment type="caution">
    <text evidence="2">The sequence shown here is derived from an EMBL/GenBank/DDBJ whole genome shotgun (WGS) entry which is preliminary data.</text>
</comment>
<feature type="region of interest" description="Disordered" evidence="1">
    <location>
        <begin position="149"/>
        <end position="174"/>
    </location>
</feature>
<dbReference type="Proteomes" id="UP000823775">
    <property type="component" value="Unassembled WGS sequence"/>
</dbReference>
<organism evidence="2 3">
    <name type="scientific">Datura stramonium</name>
    <name type="common">Jimsonweed</name>
    <name type="synonym">Common thornapple</name>
    <dbReference type="NCBI Taxonomy" id="4076"/>
    <lineage>
        <taxon>Eukaryota</taxon>
        <taxon>Viridiplantae</taxon>
        <taxon>Streptophyta</taxon>
        <taxon>Embryophyta</taxon>
        <taxon>Tracheophyta</taxon>
        <taxon>Spermatophyta</taxon>
        <taxon>Magnoliopsida</taxon>
        <taxon>eudicotyledons</taxon>
        <taxon>Gunneridae</taxon>
        <taxon>Pentapetalae</taxon>
        <taxon>asterids</taxon>
        <taxon>lamiids</taxon>
        <taxon>Solanales</taxon>
        <taxon>Solanaceae</taxon>
        <taxon>Solanoideae</taxon>
        <taxon>Datureae</taxon>
        <taxon>Datura</taxon>
    </lineage>
</organism>
<feature type="region of interest" description="Disordered" evidence="1">
    <location>
        <begin position="270"/>
        <end position="311"/>
    </location>
</feature>
<keyword evidence="3" id="KW-1185">Reference proteome</keyword>
<dbReference type="GO" id="GO:0006508">
    <property type="term" value="P:proteolysis"/>
    <property type="evidence" value="ECO:0007669"/>
    <property type="project" value="UniProtKB-KW"/>
</dbReference>
<accession>A0ABS8S706</accession>
<proteinExistence type="predicted"/>
<sequence length="334" mass="35931">MAFGGRREEIKRLLVLASEEAARVELQAAEEYGYGYGYSYNSLKEDDVAPSQCIDPTLPIIVLTLYLNVKSFIGDKEPNGSHLKSTEVEGRHSSESRDASSEGAALLRSKHTAASDGKHGTVGQSRQTKSNLNSTFVLRSSSCEHLDLSTSGSSVDHSASDSNDSDASDSHRSAVIDTVDIQTNHSRNACDIKISDPQSTSCRPPEVARPLISGEVISSAVCNTDQFDVHNSPDKCTLTSEEGRYSSSSASANLKNHDGLKVSSLPFSSPNKSYRGVEGSTSVLQMPKNRQKESSPAKISDNISSSNGRHDIQNVKPAKIGVMALKWLVPVCKI</sequence>
<protein>
    <submittedName>
        <fullName evidence="2">Ubiquitin-specific protease</fullName>
    </submittedName>
</protein>
<feature type="compositionally biased region" description="Low complexity" evidence="1">
    <location>
        <begin position="149"/>
        <end position="162"/>
    </location>
</feature>
<evidence type="ECO:0000313" key="2">
    <source>
        <dbReference type="EMBL" id="MCD7454866.1"/>
    </source>
</evidence>
<dbReference type="EMBL" id="JACEIK010000319">
    <property type="protein sequence ID" value="MCD7454866.1"/>
    <property type="molecule type" value="Genomic_DNA"/>
</dbReference>
<evidence type="ECO:0000256" key="1">
    <source>
        <dbReference type="SAM" id="MobiDB-lite"/>
    </source>
</evidence>
<feature type="compositionally biased region" description="Basic and acidic residues" evidence="1">
    <location>
        <begin position="78"/>
        <end position="100"/>
    </location>
</feature>